<sequence>MTKIKICGLMTEEEALMANEARPDLAGVVFAPGRHQVTAEEALVVRQALDDRIPLVGVFVAEPVETILKLVETGTIQMIQLHGQRPITEVRRLRVAGVPIIQVLVGDDAIDQAKDWQNQLRLRRLQEQDGGLEKRQDSDPALAHFNGRLAELPASNLPLANFNGGSDEQSASDLALADFNGGSDEHPASDLELVDFLMVDAGAGSGQRLDWQRLVGLAPTHLFVAGGIQPNNLSNLLQIYQPDFVDVSSGAETKGHKDLNKMVALVAIAHQEERK</sequence>
<dbReference type="InterPro" id="IPR001240">
    <property type="entry name" value="PRAI_dom"/>
</dbReference>
<comment type="similarity">
    <text evidence="9">Belongs to the TrpF family.</text>
</comment>
<dbReference type="EMBL" id="DF968080">
    <property type="protein sequence ID" value="GAP04239.1"/>
    <property type="molecule type" value="Genomic_DNA"/>
</dbReference>
<evidence type="ECO:0000256" key="7">
    <source>
        <dbReference type="ARBA" id="ARBA00023141"/>
    </source>
</evidence>
<evidence type="ECO:0000256" key="3">
    <source>
        <dbReference type="ARBA" id="ARBA00012572"/>
    </source>
</evidence>
<evidence type="ECO:0000313" key="11">
    <source>
        <dbReference type="EMBL" id="GAP04239.1"/>
    </source>
</evidence>
<dbReference type="CDD" id="cd00405">
    <property type="entry name" value="PRAI"/>
    <property type="match status" value="1"/>
</dbReference>
<dbReference type="HAMAP" id="MF_00135">
    <property type="entry name" value="PRAI"/>
    <property type="match status" value="1"/>
</dbReference>
<dbReference type="EC" id="5.3.1.24" evidence="3 9"/>
<gene>
    <name evidence="9 11" type="primary">trpF</name>
    <name evidence="11" type="ORF">FTRO_0031810</name>
</gene>
<dbReference type="Pfam" id="PF00697">
    <property type="entry name" value="PRAI"/>
    <property type="match status" value="2"/>
</dbReference>
<feature type="domain" description="N-(5'phosphoribosyl) anthranilate isomerase (PRAI)" evidence="10">
    <location>
        <begin position="184"/>
        <end position="266"/>
    </location>
</feature>
<evidence type="ECO:0000259" key="10">
    <source>
        <dbReference type="Pfam" id="PF00697"/>
    </source>
</evidence>
<name>A0A3F3HEH3_9LACO</name>
<dbReference type="PANTHER" id="PTHR42894:SF1">
    <property type="entry name" value="N-(5'-PHOSPHORIBOSYL)ANTHRANILATE ISOMERASE"/>
    <property type="match status" value="1"/>
</dbReference>
<dbReference type="GO" id="GO:0000162">
    <property type="term" value="P:L-tryptophan biosynthetic process"/>
    <property type="evidence" value="ECO:0007669"/>
    <property type="project" value="UniProtKB-UniRule"/>
</dbReference>
<keyword evidence="7 9" id="KW-0057">Aromatic amino acid biosynthesis</keyword>
<comment type="pathway">
    <text evidence="2 9">Amino-acid biosynthesis; L-tryptophan biosynthesis; L-tryptophan from chorismate: step 3/5.</text>
</comment>
<protein>
    <recommendedName>
        <fullName evidence="4 9">N-(5'-phosphoribosyl)anthranilate isomerase</fullName>
        <shortName evidence="9">PRAI</shortName>
        <ecNumber evidence="3 9">5.3.1.24</ecNumber>
    </recommendedName>
</protein>
<accession>A0A3F3HEH3</accession>
<proteinExistence type="inferred from homology"/>
<organism evidence="11">
    <name type="scientific">Fructobacillus tropaeoli</name>
    <dbReference type="NCBI Taxonomy" id="709323"/>
    <lineage>
        <taxon>Bacteria</taxon>
        <taxon>Bacillati</taxon>
        <taxon>Bacillota</taxon>
        <taxon>Bacilli</taxon>
        <taxon>Lactobacillales</taxon>
        <taxon>Lactobacillaceae</taxon>
        <taxon>Fructobacillus</taxon>
    </lineage>
</organism>
<dbReference type="RefSeq" id="WP_059393666.1">
    <property type="nucleotide sequence ID" value="NZ_DF968080.1"/>
</dbReference>
<reference evidence="11" key="1">
    <citation type="journal article" date="2015" name="BMC Genomics">
        <title>Comparative genomics of Fructobacillus spp. and Leuconostoc spp. reveals niche-specific evolution of Fructobacillus spp.</title>
        <authorList>
            <person name="Endo A."/>
            <person name="Tanizawa Y."/>
            <person name="Tanaka N."/>
            <person name="Maeno S."/>
            <person name="Kumar H."/>
            <person name="Shiwa Y."/>
            <person name="Okada S."/>
            <person name="Yoshikawa H."/>
            <person name="Dicks L."/>
            <person name="Nakagawa J."/>
            <person name="Arita M."/>
        </authorList>
    </citation>
    <scope>NUCLEOTIDE SEQUENCE [LARGE SCALE GENOMIC DNA]</scope>
    <source>
        <strain evidence="11">F214-1</strain>
    </source>
</reference>
<evidence type="ECO:0000256" key="6">
    <source>
        <dbReference type="ARBA" id="ARBA00022822"/>
    </source>
</evidence>
<evidence type="ECO:0000256" key="8">
    <source>
        <dbReference type="ARBA" id="ARBA00023235"/>
    </source>
</evidence>
<dbReference type="SUPFAM" id="SSF51366">
    <property type="entry name" value="Ribulose-phoshate binding barrel"/>
    <property type="match status" value="2"/>
</dbReference>
<evidence type="ECO:0000256" key="5">
    <source>
        <dbReference type="ARBA" id="ARBA00022605"/>
    </source>
</evidence>
<keyword evidence="5 9" id="KW-0028">Amino-acid biosynthesis</keyword>
<evidence type="ECO:0000256" key="4">
    <source>
        <dbReference type="ARBA" id="ARBA00022272"/>
    </source>
</evidence>
<dbReference type="GO" id="GO:0004640">
    <property type="term" value="F:phosphoribosylanthranilate isomerase activity"/>
    <property type="evidence" value="ECO:0007669"/>
    <property type="project" value="UniProtKB-UniRule"/>
</dbReference>
<keyword evidence="8 9" id="KW-0413">Isomerase</keyword>
<comment type="catalytic activity">
    <reaction evidence="1 9">
        <text>N-(5-phospho-beta-D-ribosyl)anthranilate = 1-(2-carboxyphenylamino)-1-deoxy-D-ribulose 5-phosphate</text>
        <dbReference type="Rhea" id="RHEA:21540"/>
        <dbReference type="ChEBI" id="CHEBI:18277"/>
        <dbReference type="ChEBI" id="CHEBI:58613"/>
        <dbReference type="EC" id="5.3.1.24"/>
    </reaction>
</comment>
<dbReference type="InterPro" id="IPR011060">
    <property type="entry name" value="RibuloseP-bd_barrel"/>
</dbReference>
<dbReference type="InterPro" id="IPR013785">
    <property type="entry name" value="Aldolase_TIM"/>
</dbReference>
<keyword evidence="6 9" id="KW-0822">Tryptophan biosynthesis</keyword>
<dbReference type="Proteomes" id="UP000064514">
    <property type="component" value="Unassembled WGS sequence"/>
</dbReference>
<dbReference type="STRING" id="709323.GCA_001047135_00784"/>
<dbReference type="InterPro" id="IPR044643">
    <property type="entry name" value="TrpF_fam"/>
</dbReference>
<evidence type="ECO:0000256" key="2">
    <source>
        <dbReference type="ARBA" id="ARBA00004664"/>
    </source>
</evidence>
<dbReference type="AlphaFoldDB" id="A0A3F3HEH3"/>
<evidence type="ECO:0000256" key="1">
    <source>
        <dbReference type="ARBA" id="ARBA00001164"/>
    </source>
</evidence>
<dbReference type="PANTHER" id="PTHR42894">
    <property type="entry name" value="N-(5'-PHOSPHORIBOSYL)ANTHRANILATE ISOMERASE"/>
    <property type="match status" value="1"/>
</dbReference>
<dbReference type="UniPathway" id="UPA00035">
    <property type="reaction ID" value="UER00042"/>
</dbReference>
<dbReference type="Gene3D" id="3.20.20.70">
    <property type="entry name" value="Aldolase class I"/>
    <property type="match status" value="1"/>
</dbReference>
<evidence type="ECO:0000256" key="9">
    <source>
        <dbReference type="HAMAP-Rule" id="MF_00135"/>
    </source>
</evidence>
<feature type="domain" description="N-(5'phosphoribosyl) anthranilate isomerase (PRAI)" evidence="10">
    <location>
        <begin position="4"/>
        <end position="117"/>
    </location>
</feature>